<dbReference type="EMBL" id="KZ107867">
    <property type="protein sequence ID" value="OSS43395.1"/>
    <property type="molecule type" value="Genomic_DNA"/>
</dbReference>
<dbReference type="Proteomes" id="UP000193240">
    <property type="component" value="Unassembled WGS sequence"/>
</dbReference>
<dbReference type="Pfam" id="PF06985">
    <property type="entry name" value="HET"/>
    <property type="match status" value="1"/>
</dbReference>
<dbReference type="PANTHER" id="PTHR24148">
    <property type="entry name" value="ANKYRIN REPEAT DOMAIN-CONTAINING PROTEIN 39 HOMOLOG-RELATED"/>
    <property type="match status" value="1"/>
</dbReference>
<dbReference type="STRING" id="105696.A0A1Y2LHU9"/>
<dbReference type="InterPro" id="IPR052895">
    <property type="entry name" value="HetReg/Transcr_Mod"/>
</dbReference>
<dbReference type="PANTHER" id="PTHR24148:SF73">
    <property type="entry name" value="HET DOMAIN PROTEIN (AFU_ORTHOLOGUE AFUA_8G01020)"/>
    <property type="match status" value="1"/>
</dbReference>
<dbReference type="OMA" id="VHSARND"/>
<accession>A0A1Y2LHU9</accession>
<proteinExistence type="predicted"/>
<dbReference type="AlphaFoldDB" id="A0A1Y2LHU9"/>
<gene>
    <name evidence="2" type="ORF">B5807_11993</name>
</gene>
<evidence type="ECO:0000313" key="2">
    <source>
        <dbReference type="EMBL" id="OSS43395.1"/>
    </source>
</evidence>
<evidence type="ECO:0000259" key="1">
    <source>
        <dbReference type="Pfam" id="PF06985"/>
    </source>
</evidence>
<keyword evidence="3" id="KW-1185">Reference proteome</keyword>
<protein>
    <recommendedName>
        <fullName evidence="1">Heterokaryon incompatibility domain-containing protein</fullName>
    </recommendedName>
</protein>
<organism evidence="2 3">
    <name type="scientific">Epicoccum nigrum</name>
    <name type="common">Soil fungus</name>
    <name type="synonym">Epicoccum purpurascens</name>
    <dbReference type="NCBI Taxonomy" id="105696"/>
    <lineage>
        <taxon>Eukaryota</taxon>
        <taxon>Fungi</taxon>
        <taxon>Dikarya</taxon>
        <taxon>Ascomycota</taxon>
        <taxon>Pezizomycotina</taxon>
        <taxon>Dothideomycetes</taxon>
        <taxon>Pleosporomycetidae</taxon>
        <taxon>Pleosporales</taxon>
        <taxon>Pleosporineae</taxon>
        <taxon>Didymellaceae</taxon>
        <taxon>Epicoccum</taxon>
    </lineage>
</organism>
<reference evidence="2 3" key="1">
    <citation type="journal article" date="2017" name="Genome Announc.">
        <title>Genome sequence of the saprophytic ascomycete Epicoccum nigrum ICMP 19927 strain isolated from New Zealand.</title>
        <authorList>
            <person name="Fokin M."/>
            <person name="Fleetwood D."/>
            <person name="Weir B.S."/>
            <person name="Villas-Boas S.G."/>
        </authorList>
    </citation>
    <scope>NUCLEOTIDE SEQUENCE [LARGE SCALE GENOMIC DNA]</scope>
    <source>
        <strain evidence="2 3">ICMP 19927</strain>
    </source>
</reference>
<name>A0A1Y2LHU9_EPING</name>
<dbReference type="InterPro" id="IPR010730">
    <property type="entry name" value="HET"/>
</dbReference>
<feature type="domain" description="Heterokaryon incompatibility" evidence="1">
    <location>
        <begin position="46"/>
        <end position="212"/>
    </location>
</feature>
<evidence type="ECO:0000313" key="3">
    <source>
        <dbReference type="Proteomes" id="UP000193240"/>
    </source>
</evidence>
<dbReference type="InParanoid" id="A0A1Y2LHU9"/>
<sequence length="466" mass="54452">MSSYGYRSLHPESHEIRLLQVQKSTDKSAPITLTLRHASLDDGQPFNALSYTWGDQTPTTQISIYDGVTLGIVSVRRNLFEFLEEACQSTESWSLEWIWIDQISINQSDHTERCHQVSQMRRLYSVAQATLVWPYSWSESSLEARQSILARYPVDLNVLICGSPTQKMNTTQFAVHKGILQSDEPLLSHFTYSLYIQLLTTPYWKRLWIIQEIVLASQHQIVISGLLWDLRAVKRVINYIHEWLQVTIVNDEDVEDVERRLCSFNDYRRDKMIERARETVDQKSRKRWLSWDSALGLGVGSNCTVPLDRVYAVMGLLHEDLHIPPDYDISETELLRLILDKQISANLSYIDSRWEKAYRVLQAWHSTGLQRCVGEYWDVDLGGQNPPPSRKMKKQIVRLALVELNTPVPPYTYKDAKRYISPWWVPLRRMIKDLPRVTERYEIVRGVLFDEVQKIQYLRGRHINDS</sequence>